<comment type="subcellular location">
    <subcellularLocation>
        <location evidence="1">Mitochondrion</location>
    </subcellularLocation>
</comment>
<keyword evidence="9" id="KW-0175">Coiled coil</keyword>
<dbReference type="InterPro" id="IPR009068">
    <property type="entry name" value="uS15_NS1_RNA-bd_sf"/>
</dbReference>
<dbReference type="GO" id="GO:0003735">
    <property type="term" value="F:structural constituent of ribosome"/>
    <property type="evidence" value="ECO:0007669"/>
    <property type="project" value="InterPro"/>
</dbReference>
<evidence type="ECO:0000256" key="5">
    <source>
        <dbReference type="ARBA" id="ARBA00023128"/>
    </source>
</evidence>
<dbReference type="GO" id="GO:0005763">
    <property type="term" value="C:mitochondrial small ribosomal subunit"/>
    <property type="evidence" value="ECO:0007669"/>
    <property type="project" value="TreeGrafter"/>
</dbReference>
<keyword evidence="3" id="KW-0809">Transit peptide</keyword>
<evidence type="ECO:0000313" key="10">
    <source>
        <dbReference type="EMBL" id="CAD7252138.1"/>
    </source>
</evidence>
<evidence type="ECO:0000256" key="1">
    <source>
        <dbReference type="ARBA" id="ARBA00004173"/>
    </source>
</evidence>
<dbReference type="EMBL" id="CAJPEV010004147">
    <property type="protein sequence ID" value="CAG0901259.1"/>
    <property type="molecule type" value="Genomic_DNA"/>
</dbReference>
<gene>
    <name evidence="10" type="ORF">DSTB1V02_LOCUS11899</name>
</gene>
<keyword evidence="6" id="KW-0687">Ribonucleoprotein</keyword>
<dbReference type="Pfam" id="PF00312">
    <property type="entry name" value="Ribosomal_S15"/>
    <property type="match status" value="1"/>
</dbReference>
<dbReference type="AlphaFoldDB" id="A0A7R9FRL7"/>
<evidence type="ECO:0000313" key="11">
    <source>
        <dbReference type="Proteomes" id="UP000677054"/>
    </source>
</evidence>
<dbReference type="OrthoDB" id="441444at2759"/>
<dbReference type="Gene3D" id="1.10.287.10">
    <property type="entry name" value="S15/NS1, RNA-binding"/>
    <property type="match status" value="1"/>
</dbReference>
<keyword evidence="5" id="KW-0496">Mitochondrion</keyword>
<accession>A0A7R9FRL7</accession>
<evidence type="ECO:0000256" key="6">
    <source>
        <dbReference type="ARBA" id="ARBA00023274"/>
    </source>
</evidence>
<dbReference type="GO" id="GO:0032543">
    <property type="term" value="P:mitochondrial translation"/>
    <property type="evidence" value="ECO:0007669"/>
    <property type="project" value="TreeGrafter"/>
</dbReference>
<dbReference type="GO" id="GO:0003723">
    <property type="term" value="F:RNA binding"/>
    <property type="evidence" value="ECO:0007669"/>
    <property type="project" value="TreeGrafter"/>
</dbReference>
<evidence type="ECO:0000256" key="9">
    <source>
        <dbReference type="SAM" id="Coils"/>
    </source>
</evidence>
<dbReference type="Proteomes" id="UP000677054">
    <property type="component" value="Unassembled WGS sequence"/>
</dbReference>
<evidence type="ECO:0000256" key="4">
    <source>
        <dbReference type="ARBA" id="ARBA00022980"/>
    </source>
</evidence>
<feature type="coiled-coil region" evidence="9">
    <location>
        <begin position="227"/>
        <end position="297"/>
    </location>
</feature>
<evidence type="ECO:0000256" key="7">
    <source>
        <dbReference type="ARBA" id="ARBA00035249"/>
    </source>
</evidence>
<evidence type="ECO:0000256" key="2">
    <source>
        <dbReference type="ARBA" id="ARBA00008434"/>
    </source>
</evidence>
<name>A0A7R9FRL7_9CRUS</name>
<dbReference type="PANTHER" id="PTHR46685:SF1">
    <property type="entry name" value="SMALL RIBOSOMAL SUBUNIT PROTEIN US15M"/>
    <property type="match status" value="1"/>
</dbReference>
<keyword evidence="4" id="KW-0689">Ribosomal protein</keyword>
<reference evidence="10" key="1">
    <citation type="submission" date="2020-11" db="EMBL/GenBank/DDBJ databases">
        <authorList>
            <person name="Tran Van P."/>
        </authorList>
    </citation>
    <scope>NUCLEOTIDE SEQUENCE</scope>
</reference>
<evidence type="ECO:0000256" key="3">
    <source>
        <dbReference type="ARBA" id="ARBA00022946"/>
    </source>
</evidence>
<dbReference type="PANTHER" id="PTHR46685">
    <property type="entry name" value="28S RIBOSOMAL PROTEIN S15, MITOCHONDRIAL"/>
    <property type="match status" value="1"/>
</dbReference>
<protein>
    <recommendedName>
        <fullName evidence="7">Small ribosomal subunit protein uS15m</fullName>
    </recommendedName>
    <alternativeName>
        <fullName evidence="8">28S ribosomal protein S15, mitochondrial</fullName>
    </alternativeName>
</protein>
<dbReference type="SUPFAM" id="SSF47060">
    <property type="entry name" value="S15/NS1 RNA-binding domain"/>
    <property type="match status" value="1"/>
</dbReference>
<dbReference type="InterPro" id="IPR000589">
    <property type="entry name" value="Ribosomal_uS15"/>
</dbReference>
<organism evidence="10">
    <name type="scientific">Darwinula stevensoni</name>
    <dbReference type="NCBI Taxonomy" id="69355"/>
    <lineage>
        <taxon>Eukaryota</taxon>
        <taxon>Metazoa</taxon>
        <taxon>Ecdysozoa</taxon>
        <taxon>Arthropoda</taxon>
        <taxon>Crustacea</taxon>
        <taxon>Oligostraca</taxon>
        <taxon>Ostracoda</taxon>
        <taxon>Podocopa</taxon>
        <taxon>Podocopida</taxon>
        <taxon>Darwinulocopina</taxon>
        <taxon>Darwinuloidea</taxon>
        <taxon>Darwinulidae</taxon>
        <taxon>Darwinula</taxon>
    </lineage>
</organism>
<comment type="similarity">
    <text evidence="2">Belongs to the universal ribosomal protein uS15 family.</text>
</comment>
<evidence type="ECO:0000256" key="8">
    <source>
        <dbReference type="ARBA" id="ARBA00035528"/>
    </source>
</evidence>
<keyword evidence="11" id="KW-1185">Reference proteome</keyword>
<sequence>MALFQNSIMRFRCLSRGGHPLLFQLNTVLPRETEQRRWMKNPKCHLEWKVKVHWEIPKGVKKYAPEDTGDLEVFTPNFQDSYPVWLQGCKLLETADETTKELLSLNYSKAPDQYESYQMNLSQRVQRHKLDLDSPEVQIAKMTARLRWLQWLMCTAEKRRCKNQFRGAVRKLMDQRRQALEMMRLSDYKCYEWVLEKLQIIHKPKPPIYINIQRRQSLRRLTSEYVYKLKKEKREALHQELKEKQEEFLREKIETLKWIMIEEGDLKVTPTITEKDVQQAEQELEEFLHQKEQHVEKEEIPFPGMWRYDFVVTGEDYVDKKELLPYRNCEQVEEYDTRQ</sequence>
<dbReference type="EMBL" id="LR903664">
    <property type="protein sequence ID" value="CAD7252138.1"/>
    <property type="molecule type" value="Genomic_DNA"/>
</dbReference>
<dbReference type="InterPro" id="IPR052137">
    <property type="entry name" value="uS15_ribosomal"/>
</dbReference>
<proteinExistence type="inferred from homology"/>